<sequence>MSHKLNLLAAASLITLTGCMNMAPKYERVDMPVPTEFGSATVERGYEAPLYWEGVITSPALRNLVEQALENNRDLRAATANVRAAQANLVSSRSQLWPYISAGASSQIADTFDDGSGPNTRFVDSTYAQVGVAAWELDFFGRVSNLNAVALQTYLATAEGERAARIALVATVAETWLQLASDQELLRLANQTVSSQSESLSLTNELFEAGTASELDVRRASASVSQAQAQAAQYEAAVRRDLNALRYLTGAELPANLANQASLFPAPVRVDVPVGQSSAALLMRPDVIAAERQLLAANANIGAARAAFFPSISLTGNVGIASGDLDDLFNGDPTSGWAFTPSIDIPIFDFGNRQGRLDAARANADAALANYESTIQQAFRDVSDTLAVSETIDKRLEALEQLAEDTTVTLSLSSERFKSGLDGYLTVLDAQREDYSAKQQLIIANLDRNLNALALYRALGTWEQEAQPEAETN</sequence>
<dbReference type="Gene3D" id="1.20.1600.10">
    <property type="entry name" value="Outer membrane efflux proteins (OEP)"/>
    <property type="match status" value="1"/>
</dbReference>
<dbReference type="PROSITE" id="PS51257">
    <property type="entry name" value="PROKAR_LIPOPROTEIN"/>
    <property type="match status" value="1"/>
</dbReference>
<dbReference type="GO" id="GO:0015562">
    <property type="term" value="F:efflux transmembrane transporter activity"/>
    <property type="evidence" value="ECO:0007669"/>
    <property type="project" value="InterPro"/>
</dbReference>
<dbReference type="AlphaFoldDB" id="A0A062TVM9"/>
<accession>A0A328JVF1</accession>
<keyword evidence="2" id="KW-0812">Transmembrane</keyword>
<dbReference type="EMBL" id="AWFB01000009">
    <property type="protein sequence ID" value="RAN34660.1"/>
    <property type="molecule type" value="Genomic_DNA"/>
</dbReference>
<dbReference type="Pfam" id="PF02321">
    <property type="entry name" value="OEP"/>
    <property type="match status" value="2"/>
</dbReference>
<comment type="subcellular location">
    <subcellularLocation>
        <location evidence="2">Cell membrane</location>
        <topology evidence="2">Lipid-anchor</topology>
    </subcellularLocation>
</comment>
<evidence type="ECO:0000313" key="3">
    <source>
        <dbReference type="EMBL" id="RAN34660.1"/>
    </source>
</evidence>
<keyword evidence="2" id="KW-0564">Palmitate</keyword>
<dbReference type="PANTHER" id="PTHR30203">
    <property type="entry name" value="OUTER MEMBRANE CATION EFFLUX PROTEIN"/>
    <property type="match status" value="1"/>
</dbReference>
<comment type="caution">
    <text evidence="3">The sequence shown here is derived from an EMBL/GenBank/DDBJ whole genome shotgun (WGS) entry which is preliminary data.</text>
</comment>
<dbReference type="NCBIfam" id="TIGR01845">
    <property type="entry name" value="outer_NodT"/>
    <property type="match status" value="1"/>
</dbReference>
<evidence type="ECO:0000256" key="1">
    <source>
        <dbReference type="ARBA" id="ARBA00007613"/>
    </source>
</evidence>
<keyword evidence="2" id="KW-0472">Membrane</keyword>
<evidence type="ECO:0008006" key="5">
    <source>
        <dbReference type="Google" id="ProtNLM"/>
    </source>
</evidence>
<keyword evidence="2" id="KW-0449">Lipoprotein</keyword>
<comment type="similarity">
    <text evidence="1 2">Belongs to the outer membrane factor (OMF) (TC 1.B.17) family.</text>
</comment>
<dbReference type="SUPFAM" id="SSF56954">
    <property type="entry name" value="Outer membrane efflux proteins (OEP)"/>
    <property type="match status" value="1"/>
</dbReference>
<name>A0A062TVM9_9PROT</name>
<proteinExistence type="inferred from homology"/>
<gene>
    <name evidence="3" type="ORF">HY3_10145</name>
</gene>
<dbReference type="InterPro" id="IPR003423">
    <property type="entry name" value="OMP_efflux"/>
</dbReference>
<dbReference type="InterPro" id="IPR010131">
    <property type="entry name" value="MdtP/NodT-like"/>
</dbReference>
<evidence type="ECO:0000313" key="4">
    <source>
        <dbReference type="Proteomes" id="UP000249123"/>
    </source>
</evidence>
<dbReference type="OrthoDB" id="7181739at2"/>
<dbReference type="eggNOG" id="COG1538">
    <property type="taxonomic scope" value="Bacteria"/>
</dbReference>
<reference evidence="3 4" key="1">
    <citation type="submission" date="2013-04" db="EMBL/GenBank/DDBJ databases">
        <title>Hyphomonas sp. T24B3 Genome Sequencing.</title>
        <authorList>
            <person name="Lai Q."/>
            <person name="Shao Z."/>
        </authorList>
    </citation>
    <scope>NUCLEOTIDE SEQUENCE [LARGE SCALE GENOMIC DNA]</scope>
    <source>
        <strain evidence="3 4">T24B3</strain>
    </source>
</reference>
<dbReference type="STRING" id="1280941.HY2_10145"/>
<keyword evidence="2" id="KW-1134">Transmembrane beta strand</keyword>
<protein>
    <recommendedName>
        <fullName evidence="5">Multidrug transporter</fullName>
    </recommendedName>
</protein>
<dbReference type="Gene3D" id="2.20.200.10">
    <property type="entry name" value="Outer membrane efflux proteins (OEP)"/>
    <property type="match status" value="1"/>
</dbReference>
<dbReference type="RefSeq" id="WP_034825036.1">
    <property type="nucleotide sequence ID" value="NZ_AWFA01000009.1"/>
</dbReference>
<dbReference type="Proteomes" id="UP000249123">
    <property type="component" value="Unassembled WGS sequence"/>
</dbReference>
<evidence type="ECO:0000256" key="2">
    <source>
        <dbReference type="RuleBase" id="RU362097"/>
    </source>
</evidence>
<dbReference type="GO" id="GO:0005886">
    <property type="term" value="C:plasma membrane"/>
    <property type="evidence" value="ECO:0007669"/>
    <property type="project" value="UniProtKB-SubCell"/>
</dbReference>
<keyword evidence="4" id="KW-1185">Reference proteome</keyword>
<dbReference type="PANTHER" id="PTHR30203:SF32">
    <property type="entry name" value="CATION EFFLUX SYSTEM PROTEIN CUSC"/>
    <property type="match status" value="1"/>
</dbReference>
<organism evidence="3 4">
    <name type="scientific">Hyphomonas pacifica</name>
    <dbReference type="NCBI Taxonomy" id="1280941"/>
    <lineage>
        <taxon>Bacteria</taxon>
        <taxon>Pseudomonadati</taxon>
        <taxon>Pseudomonadota</taxon>
        <taxon>Alphaproteobacteria</taxon>
        <taxon>Hyphomonadales</taxon>
        <taxon>Hyphomonadaceae</taxon>
        <taxon>Hyphomonas</taxon>
    </lineage>
</organism>
<accession>A0A062TVM9</accession>